<evidence type="ECO:0000256" key="3">
    <source>
        <dbReference type="ARBA" id="ARBA00022578"/>
    </source>
</evidence>
<evidence type="ECO:0000256" key="4">
    <source>
        <dbReference type="ARBA" id="ARBA00023125"/>
    </source>
</evidence>
<evidence type="ECO:0000256" key="2">
    <source>
        <dbReference type="ARBA" id="ARBA00010961"/>
    </source>
</evidence>
<name>A0AA87MTJ5_9LEPT</name>
<dbReference type="Proteomes" id="UP000001343">
    <property type="component" value="Unassembled WGS sequence"/>
</dbReference>
<evidence type="ECO:0000256" key="1">
    <source>
        <dbReference type="ARBA" id="ARBA00002190"/>
    </source>
</evidence>
<keyword evidence="3" id="KW-0815">Transposition</keyword>
<comment type="caution">
    <text evidence="6">The sequence shown here is derived from an EMBL/GenBank/DDBJ whole genome shotgun (WGS) entry which is preliminary data.</text>
</comment>
<comment type="function">
    <text evidence="1">Required for the transposition of the insertion element.</text>
</comment>
<keyword evidence="4" id="KW-0238">DNA-binding</keyword>
<dbReference type="GO" id="GO:0004803">
    <property type="term" value="F:transposase activity"/>
    <property type="evidence" value="ECO:0007669"/>
    <property type="project" value="InterPro"/>
</dbReference>
<evidence type="ECO:0000313" key="6">
    <source>
        <dbReference type="EMBL" id="EKS01606.1"/>
    </source>
</evidence>
<reference evidence="6 7" key="1">
    <citation type="journal article" date="2014" name="Int. J. Syst. Evol. Microbiol.">
        <title>Leptospira mayottensis sp. nov., a pathogenic species of the genus Leptospira isolated from humans.</title>
        <authorList>
            <person name="Bourhy P."/>
            <person name="Collet L."/>
            <person name="Brisse S."/>
            <person name="Picardeau M."/>
        </authorList>
    </citation>
    <scope>NUCLEOTIDE SEQUENCE [LARGE SCALE GENOMIC DNA]</scope>
    <source>
        <strain evidence="6 7">200901122</strain>
    </source>
</reference>
<sequence>MIPFLAYPPNIRKAIYTTNAIESMNMGLESVPKLKTITPIPEILIKSNGFGTDS</sequence>
<dbReference type="Pfam" id="PF00872">
    <property type="entry name" value="Transposase_mut"/>
    <property type="match status" value="1"/>
</dbReference>
<dbReference type="InterPro" id="IPR001207">
    <property type="entry name" value="Transposase_mutator"/>
</dbReference>
<gene>
    <name evidence="6" type="ORF">LEP1GSC125_2393</name>
</gene>
<accession>A0AA87MTJ5</accession>
<dbReference type="GO" id="GO:0003677">
    <property type="term" value="F:DNA binding"/>
    <property type="evidence" value="ECO:0007669"/>
    <property type="project" value="UniProtKB-KW"/>
</dbReference>
<evidence type="ECO:0000313" key="7">
    <source>
        <dbReference type="Proteomes" id="UP000001343"/>
    </source>
</evidence>
<keyword evidence="5" id="KW-0233">DNA recombination</keyword>
<comment type="similarity">
    <text evidence="2">Belongs to the transposase mutator family.</text>
</comment>
<dbReference type="EMBL" id="AKWM02000013">
    <property type="protein sequence ID" value="EKS01606.1"/>
    <property type="molecule type" value="Genomic_DNA"/>
</dbReference>
<dbReference type="AlphaFoldDB" id="A0AA87MTJ5"/>
<protein>
    <submittedName>
        <fullName evidence="6">Transposase, mutator-like family protein</fullName>
    </submittedName>
</protein>
<dbReference type="GO" id="GO:0006313">
    <property type="term" value="P:DNA transposition"/>
    <property type="evidence" value="ECO:0007669"/>
    <property type="project" value="InterPro"/>
</dbReference>
<organism evidence="6 7">
    <name type="scientific">Leptospira mayottensis 200901122</name>
    <dbReference type="NCBI Taxonomy" id="1193010"/>
    <lineage>
        <taxon>Bacteria</taxon>
        <taxon>Pseudomonadati</taxon>
        <taxon>Spirochaetota</taxon>
        <taxon>Spirochaetia</taxon>
        <taxon>Leptospirales</taxon>
        <taxon>Leptospiraceae</taxon>
        <taxon>Leptospira</taxon>
    </lineage>
</organism>
<evidence type="ECO:0000256" key="5">
    <source>
        <dbReference type="ARBA" id="ARBA00023172"/>
    </source>
</evidence>
<proteinExistence type="inferred from homology"/>